<proteinExistence type="predicted"/>
<keyword evidence="2" id="KW-1185">Reference proteome</keyword>
<protein>
    <submittedName>
        <fullName evidence="1">Uncharacterized protein</fullName>
    </submittedName>
</protein>
<reference evidence="1" key="1">
    <citation type="submission" date="2023-12" db="EMBL/GenBank/DDBJ databases">
        <title>Genome assembly of Anisodus tanguticus.</title>
        <authorList>
            <person name="Wang Y.-J."/>
        </authorList>
    </citation>
    <scope>NUCLEOTIDE SEQUENCE</scope>
    <source>
        <strain evidence="1">KB-2021</strain>
        <tissue evidence="1">Leaf</tissue>
    </source>
</reference>
<name>A0AAE1UWQ7_9SOLA</name>
<dbReference type="Proteomes" id="UP001291623">
    <property type="component" value="Unassembled WGS sequence"/>
</dbReference>
<organism evidence="1 2">
    <name type="scientific">Anisodus tanguticus</name>
    <dbReference type="NCBI Taxonomy" id="243964"/>
    <lineage>
        <taxon>Eukaryota</taxon>
        <taxon>Viridiplantae</taxon>
        <taxon>Streptophyta</taxon>
        <taxon>Embryophyta</taxon>
        <taxon>Tracheophyta</taxon>
        <taxon>Spermatophyta</taxon>
        <taxon>Magnoliopsida</taxon>
        <taxon>eudicotyledons</taxon>
        <taxon>Gunneridae</taxon>
        <taxon>Pentapetalae</taxon>
        <taxon>asterids</taxon>
        <taxon>lamiids</taxon>
        <taxon>Solanales</taxon>
        <taxon>Solanaceae</taxon>
        <taxon>Solanoideae</taxon>
        <taxon>Hyoscyameae</taxon>
        <taxon>Anisodus</taxon>
    </lineage>
</organism>
<dbReference type="AlphaFoldDB" id="A0AAE1UWQ7"/>
<comment type="caution">
    <text evidence="1">The sequence shown here is derived from an EMBL/GenBank/DDBJ whole genome shotgun (WGS) entry which is preliminary data.</text>
</comment>
<sequence>MGGARLRSRSSPLFPILFSSTTEDKSDTLGTTPAPMSTRLNSIAAGVTW</sequence>
<dbReference type="EMBL" id="JAVYJV010000021">
    <property type="protein sequence ID" value="KAK4342326.1"/>
    <property type="molecule type" value="Genomic_DNA"/>
</dbReference>
<accession>A0AAE1UWQ7</accession>
<gene>
    <name evidence="1" type="ORF">RND71_038142</name>
</gene>
<evidence type="ECO:0000313" key="1">
    <source>
        <dbReference type="EMBL" id="KAK4342326.1"/>
    </source>
</evidence>
<evidence type="ECO:0000313" key="2">
    <source>
        <dbReference type="Proteomes" id="UP001291623"/>
    </source>
</evidence>